<keyword evidence="2 3" id="KW-0040">ANK repeat</keyword>
<evidence type="ECO:0000256" key="5">
    <source>
        <dbReference type="SAM" id="MobiDB-lite"/>
    </source>
</evidence>
<accession>A0A4P6XNJ1</accession>
<feature type="repeat" description="ANK" evidence="3">
    <location>
        <begin position="420"/>
        <end position="452"/>
    </location>
</feature>
<dbReference type="EMBL" id="CP034458">
    <property type="protein sequence ID" value="QBM88195.1"/>
    <property type="molecule type" value="Genomic_DNA"/>
</dbReference>
<dbReference type="PROSITE" id="PS50297">
    <property type="entry name" value="ANK_REP_REGION"/>
    <property type="match status" value="2"/>
</dbReference>
<reference evidence="8" key="1">
    <citation type="submission" date="2019-03" db="EMBL/GenBank/DDBJ databases">
        <title>Snf2 controls pulcherriminic acid biosynthesis and connects pigmentation and antifungal activity of the yeast Metschnikowia pulcherrima.</title>
        <authorList>
            <person name="Gore-Lloyd D."/>
            <person name="Sumann I."/>
            <person name="Brachmann A.O."/>
            <person name="Schneeberger K."/>
            <person name="Ortiz-Merino R.A."/>
            <person name="Moreno-Beltran M."/>
            <person name="Schlaefli M."/>
            <person name="Kirner P."/>
            <person name="Santos Kron A."/>
            <person name="Wolfe K.H."/>
            <person name="Piel J."/>
            <person name="Ahrens C.H."/>
            <person name="Henk D."/>
            <person name="Freimoser F.M."/>
        </authorList>
    </citation>
    <scope>NUCLEOTIDE SEQUENCE [LARGE SCALE GENOMIC DNA]</scope>
    <source>
        <strain evidence="8">APC 1.2</strain>
    </source>
</reference>
<dbReference type="InterPro" id="IPR051642">
    <property type="entry name" value="SWI6-like"/>
</dbReference>
<dbReference type="PANTHER" id="PTHR43828">
    <property type="entry name" value="ASPARAGINASE"/>
    <property type="match status" value="1"/>
</dbReference>
<dbReference type="SUPFAM" id="SSF54616">
    <property type="entry name" value="DNA-binding domain of Mlu1-box binding protein MBP1"/>
    <property type="match status" value="1"/>
</dbReference>
<dbReference type="Pfam" id="PF12796">
    <property type="entry name" value="Ank_2"/>
    <property type="match status" value="1"/>
</dbReference>
<sequence>MRRCKDNWANATQILKLCNFPKAKRTKILERGVQQGLHEKVQGGYGRFQGTWIPLEAAQKLATDHEIAEDTVPVLFVDVNDPKVKIPRKTKGTGAKDNTPLKRKYVRKTGADVATPKKMKLEDQLPPQAVFTQVQPHPPKRTGSNVAPNGVHAPPMAGPPQQMRPMPMPVPEFGPAFLRQYPQFALPEPTFAPQAPVFAKQNYGPPADAQGVFPHRATPSHSTNETNWSQEEHTRDSDTLISSGDPKVGAQTHDEDRSYVLQIVRFFSEESAPIPYFLYNPPPDFNIDEAIDNEGHLTLHWAVSLGNLNLVHLLLSKHANPLVVNHSGQNPLSKSISFNNCYDMKNFPHIVDALEVCLINTDVNGRTPLHYLCISLKLRQKLPALTYYASVIIQKLRLMARSLDTGVDLFRNVIDHQDVNGETCLHLAARAGCTHLVKILIEIGARDDLHDLTNHTARQLVVQLGLVYNAPGPFNVLQKQAGPFGVPHPGHFQGLQKQGYERQESNNVPVFHVTASHTPEQGEHKEVAGLGTPIRGFGRLAETPDTQRTTVQEDVDELHDRVSAEHLASLSQQQAGTVDDNKENIFVDNHKYGASTPKNNGHNDVHDAQGNKAGILGVLSEKEGGTESADMAAKKTGSHSPRPEEASHSAVEGNTQYAQKDVRLPMKDVASMVQGMMNSLLTSYEEQISGLKGEQERVREELEDKKAQNQQTATRVRGLLERHGFENAHALADADMEVIAASEEYAKDLKQKEAQLQNSLGRWHAFELAALVESHEGEIAVGSESITSQEKWALARDLSQAQVKRRQLAGLLATRIRDFAINTKMNKYRKLISLSCGLRVEDIDGLIDGIEASLTEGSMQA</sequence>
<dbReference type="InterPro" id="IPR036770">
    <property type="entry name" value="Ankyrin_rpt-contain_sf"/>
</dbReference>
<dbReference type="SMART" id="SM01252">
    <property type="entry name" value="KilA-N"/>
    <property type="match status" value="1"/>
</dbReference>
<gene>
    <name evidence="7" type="primary">MPUL0C01600</name>
    <name evidence="7" type="ORF">METSCH_C01600</name>
</gene>
<dbReference type="GO" id="GO:0033309">
    <property type="term" value="C:SBF transcription complex"/>
    <property type="evidence" value="ECO:0007669"/>
    <property type="project" value="TreeGrafter"/>
</dbReference>
<evidence type="ECO:0000256" key="1">
    <source>
        <dbReference type="ARBA" id="ARBA00022737"/>
    </source>
</evidence>
<name>A0A4P6XNJ1_9ASCO</name>
<evidence type="ECO:0000256" key="2">
    <source>
        <dbReference type="ARBA" id="ARBA00023043"/>
    </source>
</evidence>
<dbReference type="GO" id="GO:0030907">
    <property type="term" value="C:MBF transcription complex"/>
    <property type="evidence" value="ECO:0007669"/>
    <property type="project" value="TreeGrafter"/>
</dbReference>
<dbReference type="SUPFAM" id="SSF48403">
    <property type="entry name" value="Ankyrin repeat"/>
    <property type="match status" value="1"/>
</dbReference>
<dbReference type="Gene3D" id="1.25.40.20">
    <property type="entry name" value="Ankyrin repeat-containing domain"/>
    <property type="match status" value="1"/>
</dbReference>
<dbReference type="GO" id="GO:0003677">
    <property type="term" value="F:DNA binding"/>
    <property type="evidence" value="ECO:0007669"/>
    <property type="project" value="InterPro"/>
</dbReference>
<dbReference type="Gene3D" id="3.10.260.10">
    <property type="entry name" value="Transcription regulator HTH, APSES-type DNA-binding domain"/>
    <property type="match status" value="1"/>
</dbReference>
<proteinExistence type="predicted"/>
<feature type="domain" description="HTH APSES-type" evidence="6">
    <location>
        <begin position="1"/>
        <end position="87"/>
    </location>
</feature>
<keyword evidence="4" id="KW-0175">Coiled coil</keyword>
<evidence type="ECO:0000313" key="8">
    <source>
        <dbReference type="Proteomes" id="UP000292447"/>
    </source>
</evidence>
<evidence type="ECO:0000259" key="6">
    <source>
        <dbReference type="PROSITE" id="PS51299"/>
    </source>
</evidence>
<dbReference type="SMART" id="SM00248">
    <property type="entry name" value="ANK"/>
    <property type="match status" value="3"/>
</dbReference>
<dbReference type="AlphaFoldDB" id="A0A4P6XNJ1"/>
<dbReference type="Proteomes" id="UP000292447">
    <property type="component" value="Chromosome III"/>
</dbReference>
<dbReference type="PROSITE" id="PS51299">
    <property type="entry name" value="HTH_APSES"/>
    <property type="match status" value="1"/>
</dbReference>
<dbReference type="PROSITE" id="PS50088">
    <property type="entry name" value="ANK_REPEAT"/>
    <property type="match status" value="2"/>
</dbReference>
<feature type="compositionally biased region" description="Polar residues" evidence="5">
    <location>
        <begin position="219"/>
        <end position="229"/>
    </location>
</feature>
<feature type="region of interest" description="Disordered" evidence="5">
    <location>
        <begin position="623"/>
        <end position="657"/>
    </location>
</feature>
<dbReference type="PANTHER" id="PTHR43828:SF7">
    <property type="entry name" value="REGULATORY PROTEIN SWI4"/>
    <property type="match status" value="1"/>
</dbReference>
<dbReference type="STRING" id="2163413.A0A4P6XNJ1"/>
<feature type="region of interest" description="Disordered" evidence="5">
    <location>
        <begin position="204"/>
        <end position="252"/>
    </location>
</feature>
<dbReference type="InterPro" id="IPR003163">
    <property type="entry name" value="Tscrpt_reg_HTH_APSES-type"/>
</dbReference>
<dbReference type="Pfam" id="PF00023">
    <property type="entry name" value="Ank"/>
    <property type="match status" value="1"/>
</dbReference>
<keyword evidence="1" id="KW-0677">Repeat</keyword>
<organism evidence="7 8">
    <name type="scientific">Metschnikowia aff. pulcherrima</name>
    <dbReference type="NCBI Taxonomy" id="2163413"/>
    <lineage>
        <taxon>Eukaryota</taxon>
        <taxon>Fungi</taxon>
        <taxon>Dikarya</taxon>
        <taxon>Ascomycota</taxon>
        <taxon>Saccharomycotina</taxon>
        <taxon>Pichiomycetes</taxon>
        <taxon>Metschnikowiaceae</taxon>
        <taxon>Metschnikowia</taxon>
    </lineage>
</organism>
<dbReference type="Pfam" id="PF04383">
    <property type="entry name" value="KilA-N"/>
    <property type="match status" value="1"/>
</dbReference>
<feature type="repeat" description="ANK" evidence="3">
    <location>
        <begin position="294"/>
        <end position="326"/>
    </location>
</feature>
<dbReference type="InterPro" id="IPR036887">
    <property type="entry name" value="HTH_APSES_sf"/>
</dbReference>
<feature type="region of interest" description="Disordered" evidence="5">
    <location>
        <begin position="133"/>
        <end position="159"/>
    </location>
</feature>
<dbReference type="InterPro" id="IPR018004">
    <property type="entry name" value="KilA/APSES_HTH"/>
</dbReference>
<evidence type="ECO:0000256" key="3">
    <source>
        <dbReference type="PROSITE-ProRule" id="PRU00023"/>
    </source>
</evidence>
<dbReference type="InterPro" id="IPR002110">
    <property type="entry name" value="Ankyrin_rpt"/>
</dbReference>
<protein>
    <submittedName>
        <fullName evidence="7">Regulatory protein SWI4</fullName>
    </submittedName>
</protein>
<feature type="coiled-coil region" evidence="4">
    <location>
        <begin position="681"/>
        <end position="715"/>
    </location>
</feature>
<evidence type="ECO:0000313" key="7">
    <source>
        <dbReference type="EMBL" id="QBM88195.1"/>
    </source>
</evidence>
<evidence type="ECO:0000256" key="4">
    <source>
        <dbReference type="SAM" id="Coils"/>
    </source>
</evidence>
<keyword evidence="8" id="KW-1185">Reference proteome</keyword>
<dbReference type="GO" id="GO:0001228">
    <property type="term" value="F:DNA-binding transcription activator activity, RNA polymerase II-specific"/>
    <property type="evidence" value="ECO:0007669"/>
    <property type="project" value="UniProtKB-ARBA"/>
</dbReference>